<dbReference type="Proteomes" id="UP001501116">
    <property type="component" value="Unassembled WGS sequence"/>
</dbReference>
<dbReference type="EMBL" id="BAAANN010000071">
    <property type="protein sequence ID" value="GAA1993339.1"/>
    <property type="molecule type" value="Genomic_DNA"/>
</dbReference>
<accession>A0ABN2SVJ5</accession>
<dbReference type="RefSeq" id="WP_344431867.1">
    <property type="nucleotide sequence ID" value="NZ_BAAANN010000071.1"/>
</dbReference>
<reference evidence="1 2" key="1">
    <citation type="journal article" date="2019" name="Int. J. Syst. Evol. Microbiol.">
        <title>The Global Catalogue of Microorganisms (GCM) 10K type strain sequencing project: providing services to taxonomists for standard genome sequencing and annotation.</title>
        <authorList>
            <consortium name="The Broad Institute Genomics Platform"/>
            <consortium name="The Broad Institute Genome Sequencing Center for Infectious Disease"/>
            <person name="Wu L."/>
            <person name="Ma J."/>
        </authorList>
    </citation>
    <scope>NUCLEOTIDE SEQUENCE [LARGE SCALE GENOMIC DNA]</scope>
    <source>
        <strain evidence="1 2">JCM 14545</strain>
    </source>
</reference>
<name>A0ABN2SVJ5_9PSEU</name>
<organism evidence="1 2">
    <name type="scientific">Amycolatopsis minnesotensis</name>
    <dbReference type="NCBI Taxonomy" id="337894"/>
    <lineage>
        <taxon>Bacteria</taxon>
        <taxon>Bacillati</taxon>
        <taxon>Actinomycetota</taxon>
        <taxon>Actinomycetes</taxon>
        <taxon>Pseudonocardiales</taxon>
        <taxon>Pseudonocardiaceae</taxon>
        <taxon>Amycolatopsis</taxon>
    </lineage>
</organism>
<sequence>MNTTSLTTRKLQPVLGEPSATPIPIKEITEMLIYEELSRARIHDSREATRVRQALELRSARRWDRIARWAAKRARRFDG</sequence>
<comment type="caution">
    <text evidence="1">The sequence shown here is derived from an EMBL/GenBank/DDBJ whole genome shotgun (WGS) entry which is preliminary data.</text>
</comment>
<evidence type="ECO:0000313" key="2">
    <source>
        <dbReference type="Proteomes" id="UP001501116"/>
    </source>
</evidence>
<proteinExistence type="predicted"/>
<gene>
    <name evidence="1" type="ORF">GCM10009754_85730</name>
</gene>
<protein>
    <submittedName>
        <fullName evidence="1">Uncharacterized protein</fullName>
    </submittedName>
</protein>
<keyword evidence="2" id="KW-1185">Reference proteome</keyword>
<evidence type="ECO:0000313" key="1">
    <source>
        <dbReference type="EMBL" id="GAA1993339.1"/>
    </source>
</evidence>